<organism evidence="2">
    <name type="scientific">marine sediment metagenome</name>
    <dbReference type="NCBI Taxonomy" id="412755"/>
    <lineage>
        <taxon>unclassified sequences</taxon>
        <taxon>metagenomes</taxon>
        <taxon>ecological metagenomes</taxon>
    </lineage>
</organism>
<feature type="non-terminal residue" evidence="2">
    <location>
        <position position="1"/>
    </location>
</feature>
<protein>
    <submittedName>
        <fullName evidence="2">Uncharacterized protein</fullName>
    </submittedName>
</protein>
<evidence type="ECO:0000313" key="2">
    <source>
        <dbReference type="EMBL" id="GAI99965.1"/>
    </source>
</evidence>
<name>X1UJB3_9ZZZZ</name>
<accession>X1UJB3</accession>
<reference evidence="2" key="1">
    <citation type="journal article" date="2014" name="Front. Microbiol.">
        <title>High frequency of phylogenetically diverse reductive dehalogenase-homologous genes in deep subseafloor sedimentary metagenomes.</title>
        <authorList>
            <person name="Kawai M."/>
            <person name="Futagami T."/>
            <person name="Toyoda A."/>
            <person name="Takaki Y."/>
            <person name="Nishi S."/>
            <person name="Hori S."/>
            <person name="Arai W."/>
            <person name="Tsubouchi T."/>
            <person name="Morono Y."/>
            <person name="Uchiyama I."/>
            <person name="Ito T."/>
            <person name="Fujiyama A."/>
            <person name="Inagaki F."/>
            <person name="Takami H."/>
        </authorList>
    </citation>
    <scope>NUCLEOTIDE SEQUENCE</scope>
    <source>
        <strain evidence="2">Expedition CK06-06</strain>
    </source>
</reference>
<feature type="transmembrane region" description="Helical" evidence="1">
    <location>
        <begin position="160"/>
        <end position="180"/>
    </location>
</feature>
<sequence>SAWAAKKFADAVAGEYEKGGGRIIELKAYADTRPLLWTDLRVEVTGIPLGEAVGHAPGIGAIGIPFVVTAILTALAIIAVIVVAYNFIIKPLTAKRKPGLEDVKVGWNKETLISTIRGSEEYWERTLTPTETLEGMSEQELRDHLDQIAEEEVPEAEFPWALVAVGAVGVLGVGAALALAPRKE</sequence>
<proteinExistence type="predicted"/>
<feature type="transmembrane region" description="Helical" evidence="1">
    <location>
        <begin position="66"/>
        <end position="88"/>
    </location>
</feature>
<keyword evidence="1" id="KW-0812">Transmembrane</keyword>
<comment type="caution">
    <text evidence="2">The sequence shown here is derived from an EMBL/GenBank/DDBJ whole genome shotgun (WGS) entry which is preliminary data.</text>
</comment>
<gene>
    <name evidence="2" type="ORF">S12H4_29770</name>
</gene>
<keyword evidence="1" id="KW-0472">Membrane</keyword>
<evidence type="ECO:0000256" key="1">
    <source>
        <dbReference type="SAM" id="Phobius"/>
    </source>
</evidence>
<dbReference type="EMBL" id="BARW01017201">
    <property type="protein sequence ID" value="GAI99965.1"/>
    <property type="molecule type" value="Genomic_DNA"/>
</dbReference>
<keyword evidence="1" id="KW-1133">Transmembrane helix</keyword>
<dbReference type="AlphaFoldDB" id="X1UJB3"/>